<dbReference type="AlphaFoldDB" id="A0A7C1CDE5"/>
<name>A0A7C1CDE5_9CREN</name>
<keyword evidence="1" id="KW-0472">Membrane</keyword>
<organism evidence="2">
    <name type="scientific">Thermofilum adornatum</name>
    <dbReference type="NCBI Taxonomy" id="1365176"/>
    <lineage>
        <taxon>Archaea</taxon>
        <taxon>Thermoproteota</taxon>
        <taxon>Thermoprotei</taxon>
        <taxon>Thermofilales</taxon>
        <taxon>Thermofilaceae</taxon>
        <taxon>Thermofilum</taxon>
    </lineage>
</organism>
<comment type="caution">
    <text evidence="2">The sequence shown here is derived from an EMBL/GenBank/DDBJ whole genome shotgun (WGS) entry which is preliminary data.</text>
</comment>
<protein>
    <recommendedName>
        <fullName evidence="3">DUF1640 domain-containing protein</fullName>
    </recommendedName>
</protein>
<keyword evidence="1" id="KW-0812">Transmembrane</keyword>
<keyword evidence="1" id="KW-1133">Transmembrane helix</keyword>
<feature type="transmembrane region" description="Helical" evidence="1">
    <location>
        <begin position="97"/>
        <end position="118"/>
    </location>
</feature>
<gene>
    <name evidence="2" type="ORF">ENN26_04075</name>
</gene>
<sequence>MRKVSVGRQLLEELRRDEELRRMLAEELIPEALRHRELRRTMLVALSREMATKDDIGSVKEEIDNLRKEINSRFVSLENRVSMLEMKMSRIEGQLSLLVKIFLVFNVSILIGIIGILLKSYVP</sequence>
<accession>A0A7C1CDE5</accession>
<evidence type="ECO:0008006" key="3">
    <source>
        <dbReference type="Google" id="ProtNLM"/>
    </source>
</evidence>
<dbReference type="EMBL" id="DSAY01000076">
    <property type="protein sequence ID" value="HDP14940.1"/>
    <property type="molecule type" value="Genomic_DNA"/>
</dbReference>
<reference evidence="2" key="1">
    <citation type="journal article" date="2020" name="mSystems">
        <title>Genome- and Community-Level Interaction Insights into Carbon Utilization and Element Cycling Functions of Hydrothermarchaeota in Hydrothermal Sediment.</title>
        <authorList>
            <person name="Zhou Z."/>
            <person name="Liu Y."/>
            <person name="Xu W."/>
            <person name="Pan J."/>
            <person name="Luo Z.H."/>
            <person name="Li M."/>
        </authorList>
    </citation>
    <scope>NUCLEOTIDE SEQUENCE [LARGE SCALE GENOMIC DNA]</scope>
    <source>
        <strain evidence="2">SpSt-116</strain>
    </source>
</reference>
<evidence type="ECO:0000256" key="1">
    <source>
        <dbReference type="SAM" id="Phobius"/>
    </source>
</evidence>
<evidence type="ECO:0000313" key="2">
    <source>
        <dbReference type="EMBL" id="HDP14940.1"/>
    </source>
</evidence>
<proteinExistence type="predicted"/>